<dbReference type="PROSITE" id="PS50865">
    <property type="entry name" value="ZF_MYND_2"/>
    <property type="match status" value="1"/>
</dbReference>
<proteinExistence type="predicted"/>
<dbReference type="Proteomes" id="UP001054837">
    <property type="component" value="Unassembled WGS sequence"/>
</dbReference>
<keyword evidence="1" id="KW-0479">Metal-binding</keyword>
<dbReference type="EMBL" id="BPLQ01011946">
    <property type="protein sequence ID" value="GIY61497.1"/>
    <property type="molecule type" value="Genomic_DNA"/>
</dbReference>
<comment type="caution">
    <text evidence="6">The sequence shown here is derived from an EMBL/GenBank/DDBJ whole genome shotgun (WGS) entry which is preliminary data.</text>
</comment>
<evidence type="ECO:0000256" key="3">
    <source>
        <dbReference type="ARBA" id="ARBA00022833"/>
    </source>
</evidence>
<dbReference type="PANTHER" id="PTHR46831">
    <property type="entry name" value="ZINC FINGER MYND DOMAIN-CONTAINING PROTEIN 19"/>
    <property type="match status" value="1"/>
</dbReference>
<feature type="domain" description="MYND-type" evidence="5">
    <location>
        <begin position="180"/>
        <end position="218"/>
    </location>
</feature>
<keyword evidence="3" id="KW-0862">Zinc</keyword>
<evidence type="ECO:0000256" key="4">
    <source>
        <dbReference type="PROSITE-ProRule" id="PRU00134"/>
    </source>
</evidence>
<evidence type="ECO:0000313" key="7">
    <source>
        <dbReference type="Proteomes" id="UP001054837"/>
    </source>
</evidence>
<reference evidence="6 7" key="1">
    <citation type="submission" date="2021-06" db="EMBL/GenBank/DDBJ databases">
        <title>Caerostris darwini draft genome.</title>
        <authorList>
            <person name="Kono N."/>
            <person name="Arakawa K."/>
        </authorList>
    </citation>
    <scope>NUCLEOTIDE SEQUENCE [LARGE SCALE GENOMIC DNA]</scope>
</reference>
<gene>
    <name evidence="6" type="primary">ZMYND19</name>
    <name evidence="6" type="ORF">CDAR_226851</name>
</gene>
<dbReference type="GO" id="GO:0045202">
    <property type="term" value="C:synapse"/>
    <property type="evidence" value="ECO:0007669"/>
    <property type="project" value="TreeGrafter"/>
</dbReference>
<dbReference type="InterPro" id="IPR044925">
    <property type="entry name" value="His-Me_finger_sf"/>
</dbReference>
<dbReference type="GO" id="GO:0008270">
    <property type="term" value="F:zinc ion binding"/>
    <property type="evidence" value="ECO:0007669"/>
    <property type="project" value="UniProtKB-KW"/>
</dbReference>
<name>A0AAV4UUK5_9ARAC</name>
<evidence type="ECO:0000256" key="1">
    <source>
        <dbReference type="ARBA" id="ARBA00022723"/>
    </source>
</evidence>
<sequence length="233" mass="27166">MKFEVKSDESPGWNSNFMFGLVILGPAAGKLKYTLLDKQDIDLLQSNVLEACVEVDRNGLGAQVFAFCYDIKRGKQYGRYIQEILWEKYCGGIAPGFKVVHKNGITVDNRVENLVLCSKDINHYQYTNENPEDSLYWAAVLEMPHEAEPLYMQIDQIDMPHEKLYMLEEERYYECHYPPCSRMEQYPQEFSICGVCRVTRYCSSACQTKDWTWHKPVCNQRPGRVLIKSYPDR</sequence>
<dbReference type="InterPro" id="IPR002893">
    <property type="entry name" value="Znf_MYND"/>
</dbReference>
<dbReference type="Gene3D" id="3.90.75.20">
    <property type="match status" value="1"/>
</dbReference>
<dbReference type="Pfam" id="PF13392">
    <property type="entry name" value="HNH_3"/>
    <property type="match status" value="1"/>
</dbReference>
<dbReference type="Pfam" id="PF01753">
    <property type="entry name" value="zf-MYND"/>
    <property type="match status" value="1"/>
</dbReference>
<dbReference type="GO" id="GO:0016020">
    <property type="term" value="C:membrane"/>
    <property type="evidence" value="ECO:0007669"/>
    <property type="project" value="TreeGrafter"/>
</dbReference>
<protein>
    <submittedName>
        <fullName evidence="6">Zinc finger MYND domain-containing protein 19</fullName>
    </submittedName>
</protein>
<dbReference type="AlphaFoldDB" id="A0AAV4UUK5"/>
<dbReference type="GO" id="GO:0005737">
    <property type="term" value="C:cytoplasm"/>
    <property type="evidence" value="ECO:0007669"/>
    <property type="project" value="TreeGrafter"/>
</dbReference>
<evidence type="ECO:0000256" key="2">
    <source>
        <dbReference type="ARBA" id="ARBA00022771"/>
    </source>
</evidence>
<evidence type="ECO:0000259" key="5">
    <source>
        <dbReference type="PROSITE" id="PS50865"/>
    </source>
</evidence>
<keyword evidence="7" id="KW-1185">Reference proteome</keyword>
<dbReference type="InterPro" id="IPR003615">
    <property type="entry name" value="HNH_nuc"/>
</dbReference>
<accession>A0AAV4UUK5</accession>
<dbReference type="Gene3D" id="6.10.140.2220">
    <property type="match status" value="1"/>
</dbReference>
<organism evidence="6 7">
    <name type="scientific">Caerostris darwini</name>
    <dbReference type="NCBI Taxonomy" id="1538125"/>
    <lineage>
        <taxon>Eukaryota</taxon>
        <taxon>Metazoa</taxon>
        <taxon>Ecdysozoa</taxon>
        <taxon>Arthropoda</taxon>
        <taxon>Chelicerata</taxon>
        <taxon>Arachnida</taxon>
        <taxon>Araneae</taxon>
        <taxon>Araneomorphae</taxon>
        <taxon>Entelegynae</taxon>
        <taxon>Araneoidea</taxon>
        <taxon>Araneidae</taxon>
        <taxon>Caerostris</taxon>
    </lineage>
</organism>
<keyword evidence="2 4" id="KW-0863">Zinc-finger</keyword>
<dbReference type="SUPFAM" id="SSF144232">
    <property type="entry name" value="HIT/MYND zinc finger-like"/>
    <property type="match status" value="1"/>
</dbReference>
<dbReference type="SUPFAM" id="SSF54060">
    <property type="entry name" value="His-Me finger endonucleases"/>
    <property type="match status" value="1"/>
</dbReference>
<evidence type="ECO:0000313" key="6">
    <source>
        <dbReference type="EMBL" id="GIY61497.1"/>
    </source>
</evidence>
<dbReference type="InterPro" id="IPR032978">
    <property type="entry name" value="ZMYND19"/>
</dbReference>
<dbReference type="PANTHER" id="PTHR46831:SF1">
    <property type="entry name" value="ZINC FINGER MYND DOMAIN-CONTAINING PROTEIN 19"/>
    <property type="match status" value="1"/>
</dbReference>